<evidence type="ECO:0000256" key="6">
    <source>
        <dbReference type="SAM" id="Coils"/>
    </source>
</evidence>
<name>M0F2E2_9EURY</name>
<feature type="transmembrane region" description="Helical" evidence="8">
    <location>
        <begin position="319"/>
        <end position="339"/>
    </location>
</feature>
<dbReference type="Gene3D" id="1.20.81.30">
    <property type="entry name" value="Type II secretion system (T2SS), domain F"/>
    <property type="match status" value="1"/>
</dbReference>
<evidence type="ECO:0000256" key="4">
    <source>
        <dbReference type="ARBA" id="ARBA00022989"/>
    </source>
</evidence>
<feature type="coiled-coil region" evidence="6">
    <location>
        <begin position="259"/>
        <end position="286"/>
    </location>
</feature>
<dbReference type="STRING" id="1227481.C467_13108"/>
<keyword evidence="6" id="KW-0175">Coiled coil</keyword>
<keyword evidence="4 8" id="KW-1133">Transmembrane helix</keyword>
<feature type="transmembrane region" description="Helical" evidence="8">
    <location>
        <begin position="461"/>
        <end position="482"/>
    </location>
</feature>
<dbReference type="PANTHER" id="PTHR35402:SF1">
    <property type="entry name" value="TYPE II SECRETION SYSTEM PROTEIN GSPF DOMAIN-CONTAINING PROTEIN"/>
    <property type="match status" value="1"/>
</dbReference>
<feature type="transmembrane region" description="Helical" evidence="8">
    <location>
        <begin position="733"/>
        <end position="749"/>
    </location>
</feature>
<feature type="transmembrane region" description="Helical" evidence="8">
    <location>
        <begin position="633"/>
        <end position="658"/>
    </location>
</feature>
<dbReference type="Pfam" id="PF00482">
    <property type="entry name" value="T2SSF"/>
    <property type="match status" value="2"/>
</dbReference>
<dbReference type="GeneID" id="72712142"/>
<dbReference type="Proteomes" id="UP000011689">
    <property type="component" value="Unassembled WGS sequence"/>
</dbReference>
<dbReference type="EMBL" id="AOJO01000059">
    <property type="protein sequence ID" value="ELZ53488.1"/>
    <property type="molecule type" value="Genomic_DNA"/>
</dbReference>
<organism evidence="10 11">
    <name type="scientific">Halorubrum hochstenium ATCC 700873</name>
    <dbReference type="NCBI Taxonomy" id="1227481"/>
    <lineage>
        <taxon>Archaea</taxon>
        <taxon>Methanobacteriati</taxon>
        <taxon>Methanobacteriota</taxon>
        <taxon>Stenosarchaea group</taxon>
        <taxon>Halobacteria</taxon>
        <taxon>Halobacteriales</taxon>
        <taxon>Haloferacaceae</taxon>
        <taxon>Halorubrum</taxon>
    </lineage>
</organism>
<gene>
    <name evidence="10" type="ORF">C467_13108</name>
</gene>
<evidence type="ECO:0000256" key="8">
    <source>
        <dbReference type="SAM" id="Phobius"/>
    </source>
</evidence>
<protein>
    <submittedName>
        <fullName evidence="10">Type II secretion system protein</fullName>
    </submittedName>
</protein>
<dbReference type="InterPro" id="IPR056569">
    <property type="entry name" value="ArlJ-like"/>
</dbReference>
<feature type="transmembrane region" description="Helical" evidence="8">
    <location>
        <begin position="494"/>
        <end position="513"/>
    </location>
</feature>
<sequence length="750" mass="78668">MIEYLPLAAAVAACLALALPLVDDRVDLFVTRVALSAFGDYVGENETRRRAQRDQMRAAHVAGTTHRVYASRTLLYAAVLGVAGSVIGVYGAAGLLAALDVGEAAIREALPAEFGFVAVVTRLADLGLGRLFVLLAVVSATVGAGLALGAYLARWQLLDQRAHARAAEIDATLPRTVAFMYALSRSGMAFPRVMDTLAENEAVYGEAATELSVAVRDMNAFGTDALTALQRVSRRTPSDDLADFSENLASVLGTGQSVSAFLNDQYERYQAEAEAKQEQYLELLSTFAEAYVTALVAGPLFFITILVVIGLVLQDTMPLLRVVVYLGVPLATFGFVVYVDSVTQGVGGTETVAESSLSDPDTPSVSGVRHATDEPGDRGGSPRFDGGAASGRGPDGVTADGRGPDGGTADGRGGGGPGRDAPGADRWAASRERLRAYDRLRWVRQLIASPAETVLASPRTVLLAAVPIAVVGLLVFAFPITLGTPVEMVGQVDGPIVVATAFVLAAYAVAYEFGKRRVRRIESAVPDFLDRLASVNEAGTAVIGSVRRVADSNLEALTADLRRTRRDVDWGADVSTALRRLERRVRSPMMSRAVALVTNAIRASGDVGPVLRIAADESRATWSLRRERRQVMLTYLIVIYISFLVFLGIIAALSVSFIPAIESAGVPGAGGGLPDAGSGVPSGPSGITDGIGDIDVAAYEQLFFHAAAIQATCSGLVAGQLGEGSVRDGVKHVVVLLALTLVAFVAIGAV</sequence>
<evidence type="ECO:0000259" key="9">
    <source>
        <dbReference type="Pfam" id="PF00482"/>
    </source>
</evidence>
<evidence type="ECO:0000313" key="10">
    <source>
        <dbReference type="EMBL" id="ELZ53488.1"/>
    </source>
</evidence>
<dbReference type="GO" id="GO:0005886">
    <property type="term" value="C:plasma membrane"/>
    <property type="evidence" value="ECO:0007669"/>
    <property type="project" value="UniProtKB-SubCell"/>
</dbReference>
<proteinExistence type="predicted"/>
<keyword evidence="2" id="KW-1003">Cell membrane</keyword>
<feature type="transmembrane region" description="Helical" evidence="8">
    <location>
        <begin position="131"/>
        <end position="153"/>
    </location>
</feature>
<feature type="domain" description="Type II secretion system protein GspF" evidence="9">
    <location>
        <begin position="528"/>
        <end position="653"/>
    </location>
</feature>
<keyword evidence="11" id="KW-1185">Reference proteome</keyword>
<dbReference type="PATRIC" id="fig|1227481.4.peg.2588"/>
<keyword evidence="5 8" id="KW-0472">Membrane</keyword>
<evidence type="ECO:0000256" key="2">
    <source>
        <dbReference type="ARBA" id="ARBA00022475"/>
    </source>
</evidence>
<evidence type="ECO:0000256" key="1">
    <source>
        <dbReference type="ARBA" id="ARBA00004651"/>
    </source>
</evidence>
<feature type="compositionally biased region" description="Gly residues" evidence="7">
    <location>
        <begin position="404"/>
        <end position="418"/>
    </location>
</feature>
<dbReference type="OrthoDB" id="12374at2157"/>
<comment type="caution">
    <text evidence="10">The sequence shown here is derived from an EMBL/GenBank/DDBJ whole genome shotgun (WGS) entry which is preliminary data.</text>
</comment>
<reference evidence="10 11" key="1">
    <citation type="journal article" date="2014" name="PLoS Genet.">
        <title>Phylogenetically driven sequencing of extremely halophilic archaea reveals strategies for static and dynamic osmo-response.</title>
        <authorList>
            <person name="Becker E.A."/>
            <person name="Seitzer P.M."/>
            <person name="Tritt A."/>
            <person name="Larsen D."/>
            <person name="Krusor M."/>
            <person name="Yao A.I."/>
            <person name="Wu D."/>
            <person name="Madern D."/>
            <person name="Eisen J.A."/>
            <person name="Darling A.E."/>
            <person name="Facciotti M.T."/>
        </authorList>
    </citation>
    <scope>NUCLEOTIDE SEQUENCE [LARGE SCALE GENOMIC DNA]</scope>
    <source>
        <strain evidence="10 11">ATCC 700873</strain>
    </source>
</reference>
<evidence type="ECO:0000256" key="7">
    <source>
        <dbReference type="SAM" id="MobiDB-lite"/>
    </source>
</evidence>
<dbReference type="InterPro" id="IPR042094">
    <property type="entry name" value="T2SS_GspF_sf"/>
</dbReference>
<dbReference type="InterPro" id="IPR018076">
    <property type="entry name" value="T2SS_GspF_dom"/>
</dbReference>
<feature type="transmembrane region" description="Helical" evidence="8">
    <location>
        <begin position="74"/>
        <end position="99"/>
    </location>
</feature>
<dbReference type="RefSeq" id="WP_008586054.1">
    <property type="nucleotide sequence ID" value="NZ_AOJO01000059.1"/>
</dbReference>
<evidence type="ECO:0000313" key="11">
    <source>
        <dbReference type="Proteomes" id="UP000011689"/>
    </source>
</evidence>
<feature type="domain" description="Type II secretion system protein GspF" evidence="9">
    <location>
        <begin position="180"/>
        <end position="304"/>
    </location>
</feature>
<keyword evidence="3 8" id="KW-0812">Transmembrane</keyword>
<feature type="compositionally biased region" description="Polar residues" evidence="7">
    <location>
        <begin position="352"/>
        <end position="365"/>
    </location>
</feature>
<accession>M0F2E2</accession>
<feature type="region of interest" description="Disordered" evidence="7">
    <location>
        <begin position="350"/>
        <end position="426"/>
    </location>
</feature>
<evidence type="ECO:0000256" key="3">
    <source>
        <dbReference type="ARBA" id="ARBA00022692"/>
    </source>
</evidence>
<dbReference type="PANTHER" id="PTHR35402">
    <property type="entry name" value="INTEGRAL MEMBRANE PROTEIN-RELATED"/>
    <property type="match status" value="1"/>
</dbReference>
<comment type="subcellular location">
    <subcellularLocation>
        <location evidence="1">Cell membrane</location>
        <topology evidence="1">Multi-pass membrane protein</topology>
    </subcellularLocation>
</comment>
<evidence type="ECO:0000256" key="5">
    <source>
        <dbReference type="ARBA" id="ARBA00023136"/>
    </source>
</evidence>
<dbReference type="AlphaFoldDB" id="M0F2E2"/>
<feature type="transmembrane region" description="Helical" evidence="8">
    <location>
        <begin position="290"/>
        <end position="313"/>
    </location>
</feature>